<feature type="modified residue" description="4-aspartylphosphate" evidence="2">
    <location>
        <position position="956"/>
    </location>
</feature>
<dbReference type="PRINTS" id="PR00344">
    <property type="entry name" value="BCTRLSENSOR"/>
</dbReference>
<dbReference type="SUPFAM" id="SSF52172">
    <property type="entry name" value="CheY-like"/>
    <property type="match status" value="1"/>
</dbReference>
<evidence type="ECO:0000256" key="1">
    <source>
        <dbReference type="ARBA" id="ARBA00022553"/>
    </source>
</evidence>
<accession>A0A4V1X614</accession>
<dbReference type="CDD" id="cd00130">
    <property type="entry name" value="PAS"/>
    <property type="match status" value="1"/>
</dbReference>
<dbReference type="Gene3D" id="3.30.450.20">
    <property type="entry name" value="PAS domain"/>
    <property type="match status" value="2"/>
</dbReference>
<comment type="caution">
    <text evidence="6">The sequence shown here is derived from an EMBL/GenBank/DDBJ whole genome shotgun (WGS) entry which is preliminary data.</text>
</comment>
<dbReference type="InterPro" id="IPR035965">
    <property type="entry name" value="PAS-like_dom_sf"/>
</dbReference>
<dbReference type="NCBIfam" id="TIGR00229">
    <property type="entry name" value="sensory_box"/>
    <property type="match status" value="1"/>
</dbReference>
<dbReference type="Gene3D" id="1.10.287.130">
    <property type="match status" value="1"/>
</dbReference>
<dbReference type="InterPro" id="IPR004358">
    <property type="entry name" value="Sig_transdc_His_kin-like_C"/>
</dbReference>
<feature type="region of interest" description="Disordered" evidence="3">
    <location>
        <begin position="1"/>
        <end position="23"/>
    </location>
</feature>
<dbReference type="InterPro" id="IPR050956">
    <property type="entry name" value="2C_system_His_kinase"/>
</dbReference>
<dbReference type="PANTHER" id="PTHR43719">
    <property type="entry name" value="TWO-COMPONENT HISTIDINE KINASE"/>
    <property type="match status" value="1"/>
</dbReference>
<dbReference type="SMART" id="SM00387">
    <property type="entry name" value="HATPase_c"/>
    <property type="match status" value="1"/>
</dbReference>
<dbReference type="InterPro" id="IPR011006">
    <property type="entry name" value="CheY-like_superfamily"/>
</dbReference>
<dbReference type="PANTHER" id="PTHR43719:SF60">
    <property type="entry name" value="HISTIDINE KINASE G2"/>
    <property type="match status" value="1"/>
</dbReference>
<dbReference type="Pfam" id="PF02518">
    <property type="entry name" value="HATPase_c"/>
    <property type="match status" value="1"/>
</dbReference>
<dbReference type="InterPro" id="IPR005467">
    <property type="entry name" value="His_kinase_dom"/>
</dbReference>
<dbReference type="SUPFAM" id="SSF55785">
    <property type="entry name" value="PYP-like sensor domain (PAS domain)"/>
    <property type="match status" value="2"/>
</dbReference>
<dbReference type="Proteomes" id="UP000293823">
    <property type="component" value="Unassembled WGS sequence"/>
</dbReference>
<protein>
    <submittedName>
        <fullName evidence="6">Uncharacterized protein</fullName>
    </submittedName>
</protein>
<dbReference type="PROSITE" id="PS50109">
    <property type="entry name" value="HIS_KIN"/>
    <property type="match status" value="1"/>
</dbReference>
<evidence type="ECO:0000256" key="3">
    <source>
        <dbReference type="SAM" id="MobiDB-lite"/>
    </source>
</evidence>
<feature type="compositionally biased region" description="Low complexity" evidence="3">
    <location>
        <begin position="11"/>
        <end position="23"/>
    </location>
</feature>
<dbReference type="OrthoDB" id="60033at2759"/>
<dbReference type="GO" id="GO:0000155">
    <property type="term" value="F:phosphorelay sensor kinase activity"/>
    <property type="evidence" value="ECO:0007669"/>
    <property type="project" value="InterPro"/>
</dbReference>
<feature type="domain" description="Histidine kinase" evidence="4">
    <location>
        <begin position="567"/>
        <end position="853"/>
    </location>
</feature>
<sequence>MAVEIDQPHPSLSSNSESDSAIDSDLRYDRNSDWANPAAGSLLTTTDDITKDELLARRENSLDEISRACESASNLDTLWPSILCGISNGNGDIAFAALYRAETTIERVEGTSLLTNRVNPLSFLLSGTVGSFPAAPPCKLEPHIDQKWVQGFFRSVNTHAPVVLQAEDGTLPLEMRQASKDRCHGDACHQAVLLPSAWNRITDVHAVLIVGLAPRIPYDRSYQAWIKTLHREFSNEVVSWVLEEGRHLAEKNEDEGIGREIDFIRREKALEQQEATVADGDVSRLLKIMGAASVGVFECSLSGHVLQVNEGFCDLSGCSRELNVENQPKLVDLCDAEDVPVLSLNWQALLAGLPATLSIRFRLAGGVRKWVQIACVPVFDSLSVVIGVTGCATDIDAQKKVEHEAIFRRTAALEQLHLSELRLRNLVENAPLGILIFDRDMRPSFANKTWFKMTSHSTVPAADIDVRSVIFHEDLPRFDECLHDISRTGESATFHLRLNRLWIADSDFSQQTWVQFTAFLEMVDNDNFQITSTIMDISDFKFSEALQIRRLEQAVEAKRKQENFIDMVSHEIRNPLNVVMHCADSIAHSLSEVKLLLDRCDSGSMSDLESASAADNCRSLNNNMVDAVETITSCTVHQTRIIDDILSLSKLDSDLLEICPTIFQVKSFLGRVESTFKLDAEQAGVQLLAVADPSLSKLGVDWIDADPGRITQVLFNLVANAIKFTKDTPGEKAVSVRIGAACWPPTAIFDGLIKTVQKPVQTDQSALETEPSAGSIFLWFKVEDTGCGMDEAAKARVATQFTQASPKTHSKYGGSGLGLSISQKLAALLGGEIGFNSQQHVGSTFAFYTRASRALRPNSIPSTLHSNDTVNTEGTTLEHPHAMSTTADAPSTTPSSILLVEDNLINQRVLKKQLQRHGYIVHTADNGQEAFDFIKTTQHWKGATASAPRIDVILMDIEMPIVNGLECASMIRAAQHDGSISKHLHIIAVTANARPEQLKRAKETGMDDAVPKPFRVKDLAAVIEQLKDDQFVDLRLDTLSLESSRHELPITSSVRGLRVEEADDGELRAKDDEDACLRATIAALGQQAKDWNTKAEDKSKIIEHVDQKTSKSFAGSGLSDDTIRRLTRLESEVSLLQPENTQLKEILEKIE</sequence>
<evidence type="ECO:0000256" key="2">
    <source>
        <dbReference type="PROSITE-ProRule" id="PRU00169"/>
    </source>
</evidence>
<keyword evidence="1 2" id="KW-0597">Phosphoprotein</keyword>
<dbReference type="InterPro" id="IPR036097">
    <property type="entry name" value="HisK_dim/P_sf"/>
</dbReference>
<dbReference type="SMART" id="SM00388">
    <property type="entry name" value="HisKA"/>
    <property type="match status" value="1"/>
</dbReference>
<dbReference type="SMART" id="SM00091">
    <property type="entry name" value="PAS"/>
    <property type="match status" value="2"/>
</dbReference>
<dbReference type="PROSITE" id="PS50110">
    <property type="entry name" value="RESPONSE_REGULATORY"/>
    <property type="match status" value="1"/>
</dbReference>
<dbReference type="SUPFAM" id="SSF55874">
    <property type="entry name" value="ATPase domain of HSP90 chaperone/DNA topoisomerase II/histidine kinase"/>
    <property type="match status" value="1"/>
</dbReference>
<proteinExistence type="predicted"/>
<organism evidence="6 7">
    <name type="scientific">Alternaria arborescens</name>
    <dbReference type="NCBI Taxonomy" id="156630"/>
    <lineage>
        <taxon>Eukaryota</taxon>
        <taxon>Fungi</taxon>
        <taxon>Dikarya</taxon>
        <taxon>Ascomycota</taxon>
        <taxon>Pezizomycotina</taxon>
        <taxon>Dothideomycetes</taxon>
        <taxon>Pleosporomycetidae</taxon>
        <taxon>Pleosporales</taxon>
        <taxon>Pleosporineae</taxon>
        <taxon>Pleosporaceae</taxon>
        <taxon>Alternaria</taxon>
        <taxon>Alternaria sect. Alternaria</taxon>
    </lineage>
</organism>
<evidence type="ECO:0000313" key="7">
    <source>
        <dbReference type="Proteomes" id="UP000293823"/>
    </source>
</evidence>
<gene>
    <name evidence="6" type="ORF">AA0113_g5864</name>
</gene>
<dbReference type="EMBL" id="PEJP01000020">
    <property type="protein sequence ID" value="RYO64898.1"/>
    <property type="molecule type" value="Genomic_DNA"/>
</dbReference>
<name>A0A4V1X614_9PLEO</name>
<dbReference type="InterPro" id="IPR003594">
    <property type="entry name" value="HATPase_dom"/>
</dbReference>
<dbReference type="Gene3D" id="3.30.565.10">
    <property type="entry name" value="Histidine kinase-like ATPase, C-terminal domain"/>
    <property type="match status" value="1"/>
</dbReference>
<dbReference type="Pfam" id="PF13188">
    <property type="entry name" value="PAS_8"/>
    <property type="match status" value="1"/>
</dbReference>
<dbReference type="InterPro" id="IPR001789">
    <property type="entry name" value="Sig_transdc_resp-reg_receiver"/>
</dbReference>
<evidence type="ECO:0000259" key="4">
    <source>
        <dbReference type="PROSITE" id="PS50109"/>
    </source>
</evidence>
<evidence type="ECO:0000259" key="5">
    <source>
        <dbReference type="PROSITE" id="PS50110"/>
    </source>
</evidence>
<feature type="domain" description="Response regulatory" evidence="5">
    <location>
        <begin position="896"/>
        <end position="1027"/>
    </location>
</feature>
<dbReference type="AlphaFoldDB" id="A0A4V1X614"/>
<reference evidence="7" key="1">
    <citation type="journal article" date="2019" name="bioRxiv">
        <title>Genomics, evolutionary history and diagnostics of the Alternaria alternata species group including apple and Asian pear pathotypes.</title>
        <authorList>
            <person name="Armitage A.D."/>
            <person name="Cockerton H.M."/>
            <person name="Sreenivasaprasad S."/>
            <person name="Woodhall J.W."/>
            <person name="Lane C.R."/>
            <person name="Harrison R.J."/>
            <person name="Clarkson J.P."/>
        </authorList>
    </citation>
    <scope>NUCLEOTIDE SEQUENCE [LARGE SCALE GENOMIC DNA]</scope>
    <source>
        <strain evidence="7">RGR 97.0016</strain>
    </source>
</reference>
<evidence type="ECO:0000313" key="6">
    <source>
        <dbReference type="EMBL" id="RYO64898.1"/>
    </source>
</evidence>
<dbReference type="InterPro" id="IPR036890">
    <property type="entry name" value="HATPase_C_sf"/>
</dbReference>
<dbReference type="CDD" id="cd00082">
    <property type="entry name" value="HisKA"/>
    <property type="match status" value="1"/>
</dbReference>
<dbReference type="Pfam" id="PF00512">
    <property type="entry name" value="HisKA"/>
    <property type="match status" value="1"/>
</dbReference>
<dbReference type="Gene3D" id="3.40.50.2300">
    <property type="match status" value="1"/>
</dbReference>
<dbReference type="InterPro" id="IPR003661">
    <property type="entry name" value="HisK_dim/P_dom"/>
</dbReference>
<dbReference type="CDD" id="cd17546">
    <property type="entry name" value="REC_hyHK_CKI1_RcsC-like"/>
    <property type="match status" value="1"/>
</dbReference>
<dbReference type="InterPro" id="IPR000014">
    <property type="entry name" value="PAS"/>
</dbReference>
<keyword evidence="7" id="KW-1185">Reference proteome</keyword>
<dbReference type="SMART" id="SM00448">
    <property type="entry name" value="REC"/>
    <property type="match status" value="1"/>
</dbReference>
<dbReference type="SUPFAM" id="SSF47384">
    <property type="entry name" value="Homodimeric domain of signal transducing histidine kinase"/>
    <property type="match status" value="1"/>
</dbReference>
<dbReference type="Pfam" id="PF00072">
    <property type="entry name" value="Response_reg"/>
    <property type="match status" value="1"/>
</dbReference>